<gene>
    <name evidence="1" type="ordered locus">BURPS1710b_A1213</name>
</gene>
<name>Q3JJ83_BURP1</name>
<dbReference type="Proteomes" id="UP000002700">
    <property type="component" value="Chromosome II"/>
</dbReference>
<accession>Q3JJ83</accession>
<evidence type="ECO:0000313" key="1">
    <source>
        <dbReference type="EMBL" id="ABA51684.1"/>
    </source>
</evidence>
<reference evidence="1 2" key="1">
    <citation type="submission" date="2005-09" db="EMBL/GenBank/DDBJ databases">
        <authorList>
            <person name="Woods D.E."/>
            <person name="Nierman W.C."/>
        </authorList>
    </citation>
    <scope>NUCLEOTIDE SEQUENCE [LARGE SCALE GENOMIC DNA]</scope>
    <source>
        <strain evidence="1 2">1710b</strain>
    </source>
</reference>
<proteinExistence type="predicted"/>
<dbReference type="EMBL" id="CP000125">
    <property type="protein sequence ID" value="ABA51684.1"/>
    <property type="molecule type" value="Genomic_DNA"/>
</dbReference>
<organism evidence="1 2">
    <name type="scientific">Burkholderia pseudomallei (strain 1710b)</name>
    <dbReference type="NCBI Taxonomy" id="320372"/>
    <lineage>
        <taxon>Bacteria</taxon>
        <taxon>Pseudomonadati</taxon>
        <taxon>Pseudomonadota</taxon>
        <taxon>Betaproteobacteria</taxon>
        <taxon>Burkholderiales</taxon>
        <taxon>Burkholderiaceae</taxon>
        <taxon>Burkholderia</taxon>
        <taxon>pseudomallei group</taxon>
    </lineage>
</organism>
<dbReference type="HOGENOM" id="CLU_1624043_0_0_4"/>
<dbReference type="AlphaFoldDB" id="Q3JJ83"/>
<evidence type="ECO:0000313" key="2">
    <source>
        <dbReference type="Proteomes" id="UP000002700"/>
    </source>
</evidence>
<dbReference type="KEGG" id="bpm:BURPS1710b_A1213"/>
<protein>
    <submittedName>
        <fullName evidence="1">Uncharacterized protein</fullName>
    </submittedName>
</protein>
<sequence>MFARNVESSCSSTEPSRWTTNTWTSLTTAAGAASASASAESASSGDAPAAAMKRLAHAAQDNRIKTDIATALREWKAKGASERTGRAAAMPARVGRATVGRALAGVKAGWGGGGPLPFFPPCSARAARSIHRRRHDGPSTIPANPPSFRNIIFPHKSQINLSN</sequence>
<dbReference type="EnsemblBacteria" id="ABA51684">
    <property type="protein sequence ID" value="ABA51684"/>
    <property type="gene ID" value="BURPS1710b_A1213"/>
</dbReference>